<dbReference type="InterPro" id="IPR051553">
    <property type="entry name" value="Ran_GTPase-activating"/>
</dbReference>
<dbReference type="Gene3D" id="1.20.1280.50">
    <property type="match status" value="1"/>
</dbReference>
<evidence type="ECO:0000313" key="5">
    <source>
        <dbReference type="EMBL" id="CDZ97300.1"/>
    </source>
</evidence>
<evidence type="ECO:0000256" key="1">
    <source>
        <dbReference type="PROSITE-ProRule" id="PRU00235"/>
    </source>
</evidence>
<evidence type="ECO:0000256" key="3">
    <source>
        <dbReference type="SAM" id="Phobius"/>
    </source>
</evidence>
<evidence type="ECO:0000256" key="2">
    <source>
        <dbReference type="SAM" id="MobiDB-lite"/>
    </source>
</evidence>
<dbReference type="EMBL" id="LN483167">
    <property type="protein sequence ID" value="CDZ97300.1"/>
    <property type="molecule type" value="Genomic_DNA"/>
</dbReference>
<keyword evidence="3" id="KW-0812">Transmembrane</keyword>
<feature type="region of interest" description="Disordered" evidence="2">
    <location>
        <begin position="840"/>
        <end position="862"/>
    </location>
</feature>
<feature type="region of interest" description="Disordered" evidence="2">
    <location>
        <begin position="135"/>
        <end position="172"/>
    </location>
</feature>
<evidence type="ECO:0000259" key="4">
    <source>
        <dbReference type="PROSITE" id="PS50181"/>
    </source>
</evidence>
<feature type="region of interest" description="Disordered" evidence="2">
    <location>
        <begin position="768"/>
        <end position="819"/>
    </location>
</feature>
<keyword evidence="3" id="KW-1133">Transmembrane helix</keyword>
<feature type="domain" description="F-box" evidence="4">
    <location>
        <begin position="268"/>
        <end position="315"/>
    </location>
</feature>
<dbReference type="PROSITE" id="PS50012">
    <property type="entry name" value="RCC1_3"/>
    <property type="match status" value="2"/>
</dbReference>
<dbReference type="GO" id="GO:0005737">
    <property type="term" value="C:cytoplasm"/>
    <property type="evidence" value="ECO:0007669"/>
    <property type="project" value="TreeGrafter"/>
</dbReference>
<dbReference type="InterPro" id="IPR009091">
    <property type="entry name" value="RCC1/BLIP-II"/>
</dbReference>
<reference evidence="5" key="1">
    <citation type="submission" date="2014-08" db="EMBL/GenBank/DDBJ databases">
        <authorList>
            <person name="Sharma Rahul"/>
            <person name="Thines Marco"/>
        </authorList>
    </citation>
    <scope>NUCLEOTIDE SEQUENCE</scope>
</reference>
<dbReference type="AlphaFoldDB" id="A0A0F7SG01"/>
<feature type="repeat" description="RCC1" evidence="1">
    <location>
        <begin position="406"/>
        <end position="461"/>
    </location>
</feature>
<dbReference type="InterPro" id="IPR000408">
    <property type="entry name" value="Reg_chr_condens"/>
</dbReference>
<dbReference type="InterPro" id="IPR001810">
    <property type="entry name" value="F-box_dom"/>
</dbReference>
<protein>
    <submittedName>
        <fullName evidence="5">FOG: RCC1 domain</fullName>
    </submittedName>
</protein>
<dbReference type="Pfam" id="PF12937">
    <property type="entry name" value="F-box-like"/>
    <property type="match status" value="1"/>
</dbReference>
<dbReference type="SUPFAM" id="SSF50985">
    <property type="entry name" value="RCC1/BLIP-II"/>
    <property type="match status" value="1"/>
</dbReference>
<organism evidence="5">
    <name type="scientific">Phaffia rhodozyma</name>
    <name type="common">Yeast</name>
    <name type="synonym">Xanthophyllomyces dendrorhous</name>
    <dbReference type="NCBI Taxonomy" id="264483"/>
    <lineage>
        <taxon>Eukaryota</taxon>
        <taxon>Fungi</taxon>
        <taxon>Dikarya</taxon>
        <taxon>Basidiomycota</taxon>
        <taxon>Agaricomycotina</taxon>
        <taxon>Tremellomycetes</taxon>
        <taxon>Cystofilobasidiales</taxon>
        <taxon>Mrakiaceae</taxon>
        <taxon>Phaffia</taxon>
    </lineage>
</organism>
<proteinExistence type="predicted"/>
<feature type="repeat" description="RCC1" evidence="1">
    <location>
        <begin position="700"/>
        <end position="768"/>
    </location>
</feature>
<dbReference type="InterPro" id="IPR036047">
    <property type="entry name" value="F-box-like_dom_sf"/>
</dbReference>
<accession>A0A0F7SG01</accession>
<dbReference type="PROSITE" id="PS50181">
    <property type="entry name" value="FBOX"/>
    <property type="match status" value="1"/>
</dbReference>
<sequence>MESIEVATYANTTSSHLVDAPERHQLALLLGILLPILVLLAISACGWKGVKPVVETKPNLCCQTDVENMAESFHPLARLKNHNPNLEIFPLACSPTVPTASETPYSPTLTLSLSLIRKVRSPLGGLITRLTGRSRTPSINTIDTSSLSSSSVASPSSAHETDSSFESGSSRVTPVAISRDVPEVKIMSFDTVTPSTGLVSFSLSNDRYMEPHGLSMGMSVSTGSGILQSGVGAKGEEAEIGDEREIQNNYRSTSSPSSPIATISQHIMSSLDNLPDELFLDNILPILPLTDLLSLSRVNKHIKQVVQDQTFWKRKIREDFNLPLTVTAREDGWKDLYLKLRRPSVYVWGSLSNGRLGLPRSHPALADFTARIDGINRPVLLPLNEGVGMVDLQASGYGFCGLDSQGRIWCWGTLDGESYTASRLNWMDPATVCTQPHQILVPSKVLSISCGRKHVLILDADNIIWELTAWGKALKFDSESSSNDCIVQVEAGWTNSASLSSSGRVRVWWPDYEAPNPPPPSPLSDSSAAQIPLGITVSSAPMFMLPEIEENKIVQIACGDSFLVALTEKGEVWTAWLGSKVDDIGKLSTGNRRQIWEHHPKFQYPQAPRPTLEPYDYEYQPYNITRMTHVSAHFETFFVYYPGTADSDYSTSIVYKGTKSQLLSQSSGGVIPSVLKELQGRGVIKVALGDYHVAVLTAKGELSTFGQANSGSLGLGPISVQRVDTPTVVQFGEPKTAGPDGIGTGLGTGKFVFGITASGWHTGALIVDLSTPSPEPKPASNQRMKLAPTPSHPTLPDHPDTSRFTNLDPPPSGRPIPGVVPGSAGFRTFLPGVARYTRVGLAGARGTPGGINDPPREERETM</sequence>
<dbReference type="PANTHER" id="PTHR45982">
    <property type="entry name" value="REGULATOR OF CHROMOSOME CONDENSATION"/>
    <property type="match status" value="1"/>
</dbReference>
<keyword evidence="3" id="KW-0472">Membrane</keyword>
<dbReference type="SUPFAM" id="SSF81383">
    <property type="entry name" value="F-box domain"/>
    <property type="match status" value="1"/>
</dbReference>
<name>A0A0F7SG01_PHARH</name>
<dbReference type="GO" id="GO:0005085">
    <property type="term" value="F:guanyl-nucleotide exchange factor activity"/>
    <property type="evidence" value="ECO:0007669"/>
    <property type="project" value="TreeGrafter"/>
</dbReference>
<feature type="compositionally biased region" description="Low complexity" evidence="2">
    <location>
        <begin position="145"/>
        <end position="157"/>
    </location>
</feature>
<feature type="compositionally biased region" description="Polar residues" evidence="2">
    <location>
        <begin position="135"/>
        <end position="144"/>
    </location>
</feature>
<dbReference type="PANTHER" id="PTHR45982:SF1">
    <property type="entry name" value="REGULATOR OF CHROMOSOME CONDENSATION"/>
    <property type="match status" value="1"/>
</dbReference>
<feature type="transmembrane region" description="Helical" evidence="3">
    <location>
        <begin position="26"/>
        <end position="50"/>
    </location>
</feature>
<dbReference type="Gene3D" id="2.130.10.30">
    <property type="entry name" value="Regulator of chromosome condensation 1/beta-lactamase-inhibitor protein II"/>
    <property type="match status" value="2"/>
</dbReference>